<keyword evidence="6" id="KW-0539">Nucleus</keyword>
<dbReference type="STRING" id="5722.A2DLP6"/>
<dbReference type="GO" id="GO:0003677">
    <property type="term" value="F:DNA binding"/>
    <property type="evidence" value="ECO:0007669"/>
    <property type="project" value="UniProtKB-KW"/>
</dbReference>
<evidence type="ECO:0000313" key="7">
    <source>
        <dbReference type="EMBL" id="EAY18679.1"/>
    </source>
</evidence>
<evidence type="ECO:0000256" key="4">
    <source>
        <dbReference type="ARBA" id="ARBA00023125"/>
    </source>
</evidence>
<evidence type="ECO:0000256" key="1">
    <source>
        <dbReference type="ARBA" id="ARBA00004123"/>
    </source>
</evidence>
<evidence type="ECO:0000256" key="2">
    <source>
        <dbReference type="ARBA" id="ARBA00009359"/>
    </source>
</evidence>
<reference evidence="7" key="1">
    <citation type="submission" date="2006-10" db="EMBL/GenBank/DDBJ databases">
        <authorList>
            <person name="Amadeo P."/>
            <person name="Zhao Q."/>
            <person name="Wortman J."/>
            <person name="Fraser-Liggett C."/>
            <person name="Carlton J."/>
        </authorList>
    </citation>
    <scope>NUCLEOTIDE SEQUENCE</scope>
    <source>
        <strain evidence="7">G3</strain>
    </source>
</reference>
<organism evidence="7 8">
    <name type="scientific">Trichomonas vaginalis (strain ATCC PRA-98 / G3)</name>
    <dbReference type="NCBI Taxonomy" id="412133"/>
    <lineage>
        <taxon>Eukaryota</taxon>
        <taxon>Metamonada</taxon>
        <taxon>Parabasalia</taxon>
        <taxon>Trichomonadida</taxon>
        <taxon>Trichomonadidae</taxon>
        <taxon>Trichomonas</taxon>
    </lineage>
</organism>
<keyword evidence="8" id="KW-1185">Reference proteome</keyword>
<dbReference type="VEuPathDB" id="TrichDB:TVAG_062840"/>
<dbReference type="AlphaFoldDB" id="A2DLP6"/>
<evidence type="ECO:0008006" key="9">
    <source>
        <dbReference type="Google" id="ProtNLM"/>
    </source>
</evidence>
<keyword evidence="4" id="KW-0238">DNA-binding</keyword>
<dbReference type="Proteomes" id="UP000001542">
    <property type="component" value="Unassembled WGS sequence"/>
</dbReference>
<protein>
    <recommendedName>
        <fullName evidence="9">Centromere protein X</fullName>
    </recommendedName>
</protein>
<dbReference type="Gene3D" id="6.10.130.30">
    <property type="match status" value="1"/>
</dbReference>
<dbReference type="CDD" id="cd22921">
    <property type="entry name" value="HFD_CENP-X"/>
    <property type="match status" value="1"/>
</dbReference>
<proteinExistence type="inferred from homology"/>
<dbReference type="PANTHER" id="PTHR28680">
    <property type="entry name" value="CENTROMERE PROTEIN X"/>
    <property type="match status" value="1"/>
</dbReference>
<dbReference type="Pfam" id="PF09415">
    <property type="entry name" value="CENP-X"/>
    <property type="match status" value="1"/>
</dbReference>
<dbReference type="RefSeq" id="XP_001579665.1">
    <property type="nucleotide sequence ID" value="XM_001579615.1"/>
</dbReference>
<accession>A2DLP6</accession>
<dbReference type="VEuPathDB" id="TrichDB:TVAGG3_0580960"/>
<dbReference type="PANTHER" id="PTHR28680:SF1">
    <property type="entry name" value="CENTROMERE PROTEIN X"/>
    <property type="match status" value="1"/>
</dbReference>
<evidence type="ECO:0000313" key="8">
    <source>
        <dbReference type="Proteomes" id="UP000001542"/>
    </source>
</evidence>
<evidence type="ECO:0000256" key="5">
    <source>
        <dbReference type="ARBA" id="ARBA00023204"/>
    </source>
</evidence>
<dbReference type="GO" id="GO:0006281">
    <property type="term" value="P:DNA repair"/>
    <property type="evidence" value="ECO:0007669"/>
    <property type="project" value="UniProtKB-KW"/>
</dbReference>
<reference evidence="7" key="2">
    <citation type="journal article" date="2007" name="Science">
        <title>Draft genome sequence of the sexually transmitted pathogen Trichomonas vaginalis.</title>
        <authorList>
            <person name="Carlton J.M."/>
            <person name="Hirt R.P."/>
            <person name="Silva J.C."/>
            <person name="Delcher A.L."/>
            <person name="Schatz M."/>
            <person name="Zhao Q."/>
            <person name="Wortman J.R."/>
            <person name="Bidwell S.L."/>
            <person name="Alsmark U.C.M."/>
            <person name="Besteiro S."/>
            <person name="Sicheritz-Ponten T."/>
            <person name="Noel C.J."/>
            <person name="Dacks J.B."/>
            <person name="Foster P.G."/>
            <person name="Simillion C."/>
            <person name="Van de Peer Y."/>
            <person name="Miranda-Saavedra D."/>
            <person name="Barton G.J."/>
            <person name="Westrop G.D."/>
            <person name="Mueller S."/>
            <person name="Dessi D."/>
            <person name="Fiori P.L."/>
            <person name="Ren Q."/>
            <person name="Paulsen I."/>
            <person name="Zhang H."/>
            <person name="Bastida-Corcuera F.D."/>
            <person name="Simoes-Barbosa A."/>
            <person name="Brown M.T."/>
            <person name="Hayes R.D."/>
            <person name="Mukherjee M."/>
            <person name="Okumura C.Y."/>
            <person name="Schneider R."/>
            <person name="Smith A.J."/>
            <person name="Vanacova S."/>
            <person name="Villalvazo M."/>
            <person name="Haas B.J."/>
            <person name="Pertea M."/>
            <person name="Feldblyum T.V."/>
            <person name="Utterback T.R."/>
            <person name="Shu C.L."/>
            <person name="Osoegawa K."/>
            <person name="de Jong P.J."/>
            <person name="Hrdy I."/>
            <person name="Horvathova L."/>
            <person name="Zubacova Z."/>
            <person name="Dolezal P."/>
            <person name="Malik S.B."/>
            <person name="Logsdon J.M. Jr."/>
            <person name="Henze K."/>
            <person name="Gupta A."/>
            <person name="Wang C.C."/>
            <person name="Dunne R.L."/>
            <person name="Upcroft J.A."/>
            <person name="Upcroft P."/>
            <person name="White O."/>
            <person name="Salzberg S.L."/>
            <person name="Tang P."/>
            <person name="Chiu C.-H."/>
            <person name="Lee Y.-S."/>
            <person name="Embley T.M."/>
            <person name="Coombs G.H."/>
            <person name="Mottram J.C."/>
            <person name="Tachezy J."/>
            <person name="Fraser-Liggett C.M."/>
            <person name="Johnson P.J."/>
        </authorList>
    </citation>
    <scope>NUCLEOTIDE SEQUENCE [LARGE SCALE GENOMIC DNA]</scope>
    <source>
        <strain evidence="7">G3</strain>
    </source>
</reference>
<sequence>MAEEAKFRTATIKAIIESALADQNDDQKLRIPPTTVELIAEYLRCVVVEATERAADVAGDEKVIDESHLEKILPQLLLDIA</sequence>
<dbReference type="EMBL" id="DS113216">
    <property type="protein sequence ID" value="EAY18679.1"/>
    <property type="molecule type" value="Genomic_DNA"/>
</dbReference>
<keyword evidence="3" id="KW-0227">DNA damage</keyword>
<evidence type="ECO:0000256" key="6">
    <source>
        <dbReference type="ARBA" id="ARBA00023242"/>
    </source>
</evidence>
<evidence type="ECO:0000256" key="3">
    <source>
        <dbReference type="ARBA" id="ARBA00022763"/>
    </source>
</evidence>
<dbReference type="KEGG" id="tva:5464193"/>
<dbReference type="GO" id="GO:0000712">
    <property type="term" value="P:resolution of meiotic recombination intermediates"/>
    <property type="evidence" value="ECO:0000318"/>
    <property type="project" value="GO_Central"/>
</dbReference>
<comment type="similarity">
    <text evidence="2">Belongs to the CENP-X/MHF2 family.</text>
</comment>
<dbReference type="SMR" id="A2DLP6"/>
<dbReference type="OrthoDB" id="2500381at2759"/>
<comment type="subcellular location">
    <subcellularLocation>
        <location evidence="1">Nucleus</location>
    </subcellularLocation>
</comment>
<keyword evidence="5" id="KW-0234">DNA repair</keyword>
<dbReference type="GO" id="GO:0051382">
    <property type="term" value="P:kinetochore assembly"/>
    <property type="evidence" value="ECO:0007669"/>
    <property type="project" value="InterPro"/>
</dbReference>
<gene>
    <name evidence="7" type="ORF">TVAG_062840</name>
</gene>
<dbReference type="GO" id="GO:0071821">
    <property type="term" value="C:FANCM-MHF complex"/>
    <property type="evidence" value="ECO:0000318"/>
    <property type="project" value="GO_Central"/>
</dbReference>
<dbReference type="GO" id="GO:0031297">
    <property type="term" value="P:replication fork processing"/>
    <property type="evidence" value="ECO:0000318"/>
    <property type="project" value="GO_Central"/>
</dbReference>
<dbReference type="InterPro" id="IPR018552">
    <property type="entry name" value="CENP-X"/>
</dbReference>
<name>A2DLP6_TRIV3</name>
<dbReference type="InParanoid" id="A2DLP6"/>